<reference evidence="2 3" key="2">
    <citation type="submission" date="2018-11" db="EMBL/GenBank/DDBJ databases">
        <authorList>
            <consortium name="Pathogen Informatics"/>
        </authorList>
    </citation>
    <scope>NUCLEOTIDE SEQUENCE [LARGE SCALE GENOMIC DNA]</scope>
</reference>
<dbReference type="WBParaSite" id="NBR_0000790701-mRNA-1">
    <property type="protein sequence ID" value="NBR_0000790701-mRNA-1"/>
    <property type="gene ID" value="NBR_0000790701"/>
</dbReference>
<proteinExistence type="predicted"/>
<accession>A0A0N4XXZ0</accession>
<sequence>MAITCVFPALLAIPIIQALSFYTQHRKVECGSKLFIEGSYAIPRINACSFIVEVPNKTAVQITISGRGFNCKQHAEDLMKVMKRWRDYFEKISTEEFLHPPLPHAEPIPGPILSISAEEVMLALRKMKPGPIDVAAEL</sequence>
<evidence type="ECO:0000256" key="1">
    <source>
        <dbReference type="SAM" id="SignalP"/>
    </source>
</evidence>
<evidence type="ECO:0000313" key="4">
    <source>
        <dbReference type="WBParaSite" id="NBR_0000790701-mRNA-1"/>
    </source>
</evidence>
<dbReference type="Proteomes" id="UP000271162">
    <property type="component" value="Unassembled WGS sequence"/>
</dbReference>
<organism evidence="4">
    <name type="scientific">Nippostrongylus brasiliensis</name>
    <name type="common">Rat hookworm</name>
    <dbReference type="NCBI Taxonomy" id="27835"/>
    <lineage>
        <taxon>Eukaryota</taxon>
        <taxon>Metazoa</taxon>
        <taxon>Ecdysozoa</taxon>
        <taxon>Nematoda</taxon>
        <taxon>Chromadorea</taxon>
        <taxon>Rhabditida</taxon>
        <taxon>Rhabditina</taxon>
        <taxon>Rhabditomorpha</taxon>
        <taxon>Strongyloidea</taxon>
        <taxon>Heligmosomidae</taxon>
        <taxon>Nippostrongylus</taxon>
    </lineage>
</organism>
<gene>
    <name evidence="2" type="ORF">NBR_LOCUS7908</name>
</gene>
<feature type="chain" id="PRO_5043125062" evidence="1">
    <location>
        <begin position="19"/>
        <end position="138"/>
    </location>
</feature>
<reference evidence="4" key="1">
    <citation type="submission" date="2017-02" db="UniProtKB">
        <authorList>
            <consortium name="WormBaseParasite"/>
        </authorList>
    </citation>
    <scope>IDENTIFICATION</scope>
</reference>
<feature type="signal peptide" evidence="1">
    <location>
        <begin position="1"/>
        <end position="18"/>
    </location>
</feature>
<keyword evidence="3" id="KW-1185">Reference proteome</keyword>
<name>A0A0N4XXZ0_NIPBR</name>
<keyword evidence="1" id="KW-0732">Signal</keyword>
<evidence type="ECO:0000313" key="3">
    <source>
        <dbReference type="Proteomes" id="UP000271162"/>
    </source>
</evidence>
<evidence type="ECO:0000313" key="2">
    <source>
        <dbReference type="EMBL" id="VDL71497.1"/>
    </source>
</evidence>
<protein>
    <submittedName>
        <fullName evidence="4">KH_dom_type_1 domain-containing protein</fullName>
    </submittedName>
</protein>
<dbReference type="AlphaFoldDB" id="A0A0N4XXZ0"/>
<dbReference type="EMBL" id="UYSL01019940">
    <property type="protein sequence ID" value="VDL71497.1"/>
    <property type="molecule type" value="Genomic_DNA"/>
</dbReference>